<dbReference type="SMART" id="SM00312">
    <property type="entry name" value="PX"/>
    <property type="match status" value="1"/>
</dbReference>
<keyword evidence="2" id="KW-0926">Vacuole</keyword>
<evidence type="ECO:0008006" key="10">
    <source>
        <dbReference type="Google" id="ProtNLM"/>
    </source>
</evidence>
<dbReference type="Pfam" id="PF00787">
    <property type="entry name" value="PX"/>
    <property type="match status" value="1"/>
</dbReference>
<comment type="subcellular location">
    <subcellularLocation>
        <location evidence="1">Vacuole</location>
    </subcellularLocation>
</comment>
<dbReference type="OrthoDB" id="428895at2759"/>
<dbReference type="CDD" id="cd15858">
    <property type="entry name" value="SNARE_VAM7"/>
    <property type="match status" value="1"/>
</dbReference>
<dbReference type="GO" id="GO:0035091">
    <property type="term" value="F:phosphatidylinositol binding"/>
    <property type="evidence" value="ECO:0007669"/>
    <property type="project" value="InterPro"/>
</dbReference>
<sequence>MSSNEVISIPTTSISKDNVVFYNLKIKMPLRSTSVLRRYSEFTHLVDQLCYDIGINNKDFPYKLPLKASIWSMTNKNAVASERQIELAHFLNQVLRDRDLQNHPLVHEFLQLPASFNVTSSIFESKNKDASITELIILDAQGLDSHKWLEYSRLFRYHINELRDSYNTSGNIGMKVDIRDKINKIIKPNLAQLSDSLTNLLNNHKIDKREYSKRQDLLESLKSDLGALFGDLDALNGKNSNKQTLFSNSRRVLGGANTTDNAKETNETLPFNNQELLQKQKQIHQQQDQDVAQLRRLIQRQKEIGQTINTEVEEQNELLDQVNQDVDRTNDRLQEARKKARNIL</sequence>
<gene>
    <name evidence="8" type="ORF">AC631_02172</name>
</gene>
<dbReference type="GO" id="GO:0000329">
    <property type="term" value="C:fungal-type vacuole membrane"/>
    <property type="evidence" value="ECO:0007669"/>
    <property type="project" value="UniProtKB-ARBA"/>
</dbReference>
<dbReference type="SUPFAM" id="SSF58038">
    <property type="entry name" value="SNARE fusion complex"/>
    <property type="match status" value="1"/>
</dbReference>
<feature type="domain" description="PX" evidence="7">
    <location>
        <begin position="1"/>
        <end position="117"/>
    </location>
</feature>
<evidence type="ECO:0000259" key="7">
    <source>
        <dbReference type="PROSITE" id="PS50195"/>
    </source>
</evidence>
<dbReference type="GO" id="GO:0016192">
    <property type="term" value="P:vesicle-mediated transport"/>
    <property type="evidence" value="ECO:0007669"/>
    <property type="project" value="UniProtKB-ARBA"/>
</dbReference>
<evidence type="ECO:0000313" key="9">
    <source>
        <dbReference type="Proteomes" id="UP000054251"/>
    </source>
</evidence>
<evidence type="ECO:0000256" key="2">
    <source>
        <dbReference type="ARBA" id="ARBA00022554"/>
    </source>
</evidence>
<feature type="domain" description="T-SNARE coiled-coil homology" evidence="6">
    <location>
        <begin position="281"/>
        <end position="343"/>
    </location>
</feature>
<evidence type="ECO:0000259" key="6">
    <source>
        <dbReference type="PROSITE" id="PS50192"/>
    </source>
</evidence>
<dbReference type="GO" id="GO:0097576">
    <property type="term" value="P:vacuole fusion"/>
    <property type="evidence" value="ECO:0007669"/>
    <property type="project" value="UniProtKB-ARBA"/>
</dbReference>
<dbReference type="PROSITE" id="PS50192">
    <property type="entry name" value="T_SNARE"/>
    <property type="match status" value="1"/>
</dbReference>
<keyword evidence="3 5" id="KW-0175">Coiled coil</keyword>
<dbReference type="AlphaFoldDB" id="A0A0V1Q0Y4"/>
<protein>
    <recommendedName>
        <fullName evidence="10">PX domain-containing protein</fullName>
    </recommendedName>
</protein>
<dbReference type="InterPro" id="IPR001683">
    <property type="entry name" value="PX_dom"/>
</dbReference>
<evidence type="ECO:0000256" key="3">
    <source>
        <dbReference type="ARBA" id="ARBA00023054"/>
    </source>
</evidence>
<comment type="caution">
    <text evidence="8">The sequence shown here is derived from an EMBL/GenBank/DDBJ whole genome shotgun (WGS) entry which is preliminary data.</text>
</comment>
<evidence type="ECO:0000256" key="5">
    <source>
        <dbReference type="SAM" id="Coils"/>
    </source>
</evidence>
<dbReference type="Gene3D" id="1.20.5.110">
    <property type="match status" value="1"/>
</dbReference>
<dbReference type="Gene3D" id="3.30.1520.10">
    <property type="entry name" value="Phox-like domain"/>
    <property type="match status" value="1"/>
</dbReference>
<evidence type="ECO:0000313" key="8">
    <source>
        <dbReference type="EMBL" id="KSA02098.1"/>
    </source>
</evidence>
<keyword evidence="9" id="KW-1185">Reference proteome</keyword>
<organism evidence="8 9">
    <name type="scientific">Debaryomyces fabryi</name>
    <dbReference type="NCBI Taxonomy" id="58627"/>
    <lineage>
        <taxon>Eukaryota</taxon>
        <taxon>Fungi</taxon>
        <taxon>Dikarya</taxon>
        <taxon>Ascomycota</taxon>
        <taxon>Saccharomycotina</taxon>
        <taxon>Pichiomycetes</taxon>
        <taxon>Debaryomycetaceae</taxon>
        <taxon>Debaryomyces</taxon>
    </lineage>
</organism>
<dbReference type="GO" id="GO:0007034">
    <property type="term" value="P:vacuolar transport"/>
    <property type="evidence" value="ECO:0007669"/>
    <property type="project" value="UniProtKB-ARBA"/>
</dbReference>
<proteinExistence type="predicted"/>
<dbReference type="SUPFAM" id="SSF64268">
    <property type="entry name" value="PX domain"/>
    <property type="match status" value="1"/>
</dbReference>
<reference evidence="8 9" key="1">
    <citation type="submission" date="2015-11" db="EMBL/GenBank/DDBJ databases">
        <title>The genome of Debaryomyces fabryi.</title>
        <authorList>
            <person name="Tafer H."/>
            <person name="Lopandic K."/>
        </authorList>
    </citation>
    <scope>NUCLEOTIDE SEQUENCE [LARGE SCALE GENOMIC DNA]</scope>
    <source>
        <strain evidence="8 9">CBS 789</strain>
    </source>
</reference>
<accession>A0A0V1Q0Y4</accession>
<evidence type="ECO:0000256" key="1">
    <source>
        <dbReference type="ARBA" id="ARBA00004116"/>
    </source>
</evidence>
<comment type="function">
    <text evidence="4">Essential for proper morphogenesis of the vacuole. May exist as structural reinforcement on the surface of the vacuolar membrane and be required for maintenance against rupture by osmotic pressure.</text>
</comment>
<dbReference type="SMART" id="SM00397">
    <property type="entry name" value="t_SNARE"/>
    <property type="match status" value="1"/>
</dbReference>
<dbReference type="GeneID" id="26839181"/>
<dbReference type="CDD" id="cd06897">
    <property type="entry name" value="PX_SNARE"/>
    <property type="match status" value="1"/>
</dbReference>
<dbReference type="Proteomes" id="UP000054251">
    <property type="component" value="Unassembled WGS sequence"/>
</dbReference>
<dbReference type="RefSeq" id="XP_015468200.1">
    <property type="nucleotide sequence ID" value="XM_015611002.1"/>
</dbReference>
<feature type="coiled-coil region" evidence="5">
    <location>
        <begin position="312"/>
        <end position="343"/>
    </location>
</feature>
<name>A0A0V1Q0Y4_9ASCO</name>
<dbReference type="InterPro" id="IPR000727">
    <property type="entry name" value="T_SNARE_dom"/>
</dbReference>
<dbReference type="PROSITE" id="PS50195">
    <property type="entry name" value="PX"/>
    <property type="match status" value="1"/>
</dbReference>
<dbReference type="EMBL" id="LMYN01000035">
    <property type="protein sequence ID" value="KSA02098.1"/>
    <property type="molecule type" value="Genomic_DNA"/>
</dbReference>
<dbReference type="FunFam" id="1.20.5.110:FF:000058">
    <property type="entry name" value="VAM7p Vacuolar SNARE protein"/>
    <property type="match status" value="1"/>
</dbReference>
<dbReference type="InterPro" id="IPR036871">
    <property type="entry name" value="PX_dom_sf"/>
</dbReference>
<evidence type="ECO:0000256" key="4">
    <source>
        <dbReference type="ARBA" id="ARBA00054927"/>
    </source>
</evidence>